<evidence type="ECO:0000256" key="12">
    <source>
        <dbReference type="ARBA" id="ARBA00022989"/>
    </source>
</evidence>
<dbReference type="SUPFAM" id="SSF52794">
    <property type="entry name" value="PTS system IIB component-like"/>
    <property type="match status" value="2"/>
</dbReference>
<dbReference type="CDD" id="cd05569">
    <property type="entry name" value="PTS_IIB_fructose"/>
    <property type="match status" value="1"/>
</dbReference>
<sequence>MNPLFVVIAAAGHDAEALLAAEALRHAAGQRPLAVEVRASGGVIGLHVADAAAQAGQLLIVGDAGTDDDADTDADASRFVQAAVERCSLREALDDPAGVLARCAAASPAAQRTGVSLGKRTGKRIVAVTSCPTGIAHTFMAAEGLQRGAAALGHAMRVETQGSVGALDALTPQEIAEADLVIIAADREVDLSRFAGKPLLRSGTKPAIRDGSGLITKALAEATVHGAAVGAAAGGAAPTPARTQGGAYRHLMTGVSFMLPFVTAGGILIAMAFALGGIYVHDDAHQGTLGWTLFQIGAKGGFALMVPALAGYIAYSIADRPGIAPGMIGGMIASSMGAGFIGGIAAGFIAGYGVAFMAAHIRLPQALKGLLPMLILPVLGSLFTGLLMFYLVGAPVAELLQWLSAWLRGMQGASALLLGLLLGAMMAFDMGGPVNKAAYAFSTGMIASQVYTPMAAAMIAGMTPPLGLALATRLFADRFTREERGSAASAGVLGLAFVTEGAIPYAARDPLRTIPALVLGSAVAGAVSMLAGVELKVPHGGIFVAPIPNAVTHVAMYAVALVAGVVVTAIALRMFKRPAEAGLLKQEAGGTPVAPSRSVQRAAARACSSQPSKVFWWALIQPSTWRLMSEGLLWPWLIMWFCALMSPTGTCISSNNLPASGCLSVKALLAMICCLFTTKP</sequence>
<dbReference type="AlphaFoldDB" id="A0A1H3R9M6"/>
<dbReference type="Pfam" id="PF02302">
    <property type="entry name" value="PTS_IIB"/>
    <property type="match status" value="1"/>
</dbReference>
<keyword evidence="4" id="KW-0813">Transport</keyword>
<dbReference type="Gene3D" id="3.40.50.2300">
    <property type="match status" value="2"/>
</dbReference>
<dbReference type="InterPro" id="IPR003352">
    <property type="entry name" value="PTS_EIIC"/>
</dbReference>
<keyword evidence="8" id="KW-0808">Transferase</keyword>
<dbReference type="FunFam" id="3.40.50.2300:FF:000014">
    <property type="entry name" value="PTS system fructose-like transporter subunit IIB"/>
    <property type="match status" value="1"/>
</dbReference>
<feature type="transmembrane region" description="Helical" evidence="14">
    <location>
        <begin position="450"/>
        <end position="475"/>
    </location>
</feature>
<gene>
    <name evidence="17" type="ORF">SAMN05421547_11518</name>
</gene>
<evidence type="ECO:0000256" key="13">
    <source>
        <dbReference type="ARBA" id="ARBA00023136"/>
    </source>
</evidence>
<evidence type="ECO:0000313" key="18">
    <source>
        <dbReference type="Proteomes" id="UP000183417"/>
    </source>
</evidence>
<dbReference type="PANTHER" id="PTHR30505:SF0">
    <property type="entry name" value="FRUCTOSE-LIKE PTS SYSTEM EIIBC COMPONENT-RELATED"/>
    <property type="match status" value="1"/>
</dbReference>
<feature type="transmembrane region" description="Helical" evidence="14">
    <location>
        <begin position="412"/>
        <end position="430"/>
    </location>
</feature>
<dbReference type="NCBIfam" id="TIGR01427">
    <property type="entry name" value="PTS_IIC_fructo"/>
    <property type="match status" value="1"/>
</dbReference>
<dbReference type="InterPro" id="IPR003353">
    <property type="entry name" value="PTS_IIB_fruc"/>
</dbReference>
<dbReference type="InterPro" id="IPR036095">
    <property type="entry name" value="PTS_EIIB-like_sf"/>
</dbReference>
<dbReference type="GO" id="GO:0090563">
    <property type="term" value="F:protein-phosphocysteine-sugar phosphotransferase activity"/>
    <property type="evidence" value="ECO:0007669"/>
    <property type="project" value="TreeGrafter"/>
</dbReference>
<protein>
    <recommendedName>
        <fullName evidence="3">protein-N(pi)-phosphohistidine--D-fructose phosphotransferase</fullName>
        <ecNumber evidence="3">2.7.1.202</ecNumber>
    </recommendedName>
</protein>
<dbReference type="PROSITE" id="PS51104">
    <property type="entry name" value="PTS_EIIC_TYPE_2"/>
    <property type="match status" value="1"/>
</dbReference>
<evidence type="ECO:0000256" key="2">
    <source>
        <dbReference type="ARBA" id="ARBA00004429"/>
    </source>
</evidence>
<evidence type="ECO:0000256" key="11">
    <source>
        <dbReference type="ARBA" id="ARBA00022777"/>
    </source>
</evidence>
<feature type="transmembrane region" description="Helical" evidence="14">
    <location>
        <begin position="514"/>
        <end position="533"/>
    </location>
</feature>
<feature type="transmembrane region" description="Helical" evidence="14">
    <location>
        <begin position="338"/>
        <end position="358"/>
    </location>
</feature>
<dbReference type="InterPro" id="IPR050864">
    <property type="entry name" value="Bacterial_PTS_Sugar_Transport"/>
</dbReference>
<evidence type="ECO:0000259" key="16">
    <source>
        <dbReference type="PROSITE" id="PS51104"/>
    </source>
</evidence>
<evidence type="ECO:0000256" key="14">
    <source>
        <dbReference type="SAM" id="Phobius"/>
    </source>
</evidence>
<name>A0A1H3R9M6_9BURK</name>
<dbReference type="InterPro" id="IPR013011">
    <property type="entry name" value="PTS_EIIB_2"/>
</dbReference>
<keyword evidence="5" id="KW-1003">Cell membrane</keyword>
<dbReference type="InterPro" id="IPR013014">
    <property type="entry name" value="PTS_EIIC_2"/>
</dbReference>
<feature type="transmembrane region" description="Helical" evidence="14">
    <location>
        <begin position="301"/>
        <end position="318"/>
    </location>
</feature>
<evidence type="ECO:0000256" key="8">
    <source>
        <dbReference type="ARBA" id="ARBA00022679"/>
    </source>
</evidence>
<keyword evidence="13 14" id="KW-0472">Membrane</keyword>
<dbReference type="GO" id="GO:0005351">
    <property type="term" value="F:carbohydrate:proton symporter activity"/>
    <property type="evidence" value="ECO:0007669"/>
    <property type="project" value="InterPro"/>
</dbReference>
<comment type="subcellular location">
    <subcellularLocation>
        <location evidence="2">Cell inner membrane</location>
        <topology evidence="2">Multi-pass membrane protein</topology>
    </subcellularLocation>
</comment>
<dbReference type="NCBIfam" id="TIGR00829">
    <property type="entry name" value="FRU"/>
    <property type="match status" value="1"/>
</dbReference>
<feature type="transmembrane region" description="Helical" evidence="14">
    <location>
        <begin position="553"/>
        <end position="575"/>
    </location>
</feature>
<evidence type="ECO:0000256" key="6">
    <source>
        <dbReference type="ARBA" id="ARBA00022553"/>
    </source>
</evidence>
<evidence type="ECO:0000256" key="3">
    <source>
        <dbReference type="ARBA" id="ARBA00012799"/>
    </source>
</evidence>
<evidence type="ECO:0000259" key="15">
    <source>
        <dbReference type="PROSITE" id="PS51099"/>
    </source>
</evidence>
<evidence type="ECO:0000256" key="1">
    <source>
        <dbReference type="ARBA" id="ARBA00001401"/>
    </source>
</evidence>
<dbReference type="PROSITE" id="PS51099">
    <property type="entry name" value="PTS_EIIB_TYPE_2"/>
    <property type="match status" value="1"/>
</dbReference>
<dbReference type="GO" id="GO:0005886">
    <property type="term" value="C:plasma membrane"/>
    <property type="evidence" value="ECO:0007669"/>
    <property type="project" value="UniProtKB-SubCell"/>
</dbReference>
<reference evidence="17 18" key="1">
    <citation type="submission" date="2016-10" db="EMBL/GenBank/DDBJ databases">
        <authorList>
            <person name="de Groot N.N."/>
        </authorList>
    </citation>
    <scope>NUCLEOTIDE SEQUENCE [LARGE SCALE GENOMIC DNA]</scope>
    <source>
        <strain evidence="17 18">LMG 24775</strain>
    </source>
</reference>
<dbReference type="GO" id="GO:0016301">
    <property type="term" value="F:kinase activity"/>
    <property type="evidence" value="ECO:0007669"/>
    <property type="project" value="UniProtKB-KW"/>
</dbReference>
<keyword evidence="7" id="KW-0762">Sugar transport</keyword>
<dbReference type="GO" id="GO:0022877">
    <property type="term" value="F:protein-N(PI)-phosphohistidine-fructose phosphotransferase system transporter activity"/>
    <property type="evidence" value="ECO:0007669"/>
    <property type="project" value="InterPro"/>
</dbReference>
<keyword evidence="11" id="KW-0418">Kinase</keyword>
<comment type="catalytic activity">
    <reaction evidence="1">
        <text>D-fructose(out) + N(pros)-phospho-L-histidyl-[protein] = D-fructose 1-phosphate(in) + L-histidyl-[protein]</text>
        <dbReference type="Rhea" id="RHEA:49252"/>
        <dbReference type="Rhea" id="RHEA-COMP:9745"/>
        <dbReference type="Rhea" id="RHEA-COMP:9746"/>
        <dbReference type="ChEBI" id="CHEBI:29979"/>
        <dbReference type="ChEBI" id="CHEBI:37721"/>
        <dbReference type="ChEBI" id="CHEBI:58674"/>
        <dbReference type="ChEBI" id="CHEBI:64837"/>
        <dbReference type="EC" id="2.7.1.202"/>
    </reaction>
</comment>
<feature type="domain" description="PTS EIIB type-2" evidence="15">
    <location>
        <begin position="125"/>
        <end position="220"/>
    </location>
</feature>
<evidence type="ECO:0000256" key="4">
    <source>
        <dbReference type="ARBA" id="ARBA00022448"/>
    </source>
</evidence>
<evidence type="ECO:0000256" key="7">
    <source>
        <dbReference type="ARBA" id="ARBA00022597"/>
    </source>
</evidence>
<feature type="transmembrane region" description="Helical" evidence="14">
    <location>
        <begin position="370"/>
        <end position="392"/>
    </location>
</feature>
<evidence type="ECO:0000256" key="5">
    <source>
        <dbReference type="ARBA" id="ARBA00022475"/>
    </source>
</evidence>
<dbReference type="EC" id="2.7.1.202" evidence="3"/>
<feature type="domain" description="PTS EIIC type-2" evidence="16">
    <location>
        <begin position="247"/>
        <end position="585"/>
    </location>
</feature>
<organism evidence="17 18">
    <name type="scientific">Delftia lacustris</name>
    <dbReference type="NCBI Taxonomy" id="558537"/>
    <lineage>
        <taxon>Bacteria</taxon>
        <taxon>Pseudomonadati</taxon>
        <taxon>Pseudomonadota</taxon>
        <taxon>Betaproteobacteria</taxon>
        <taxon>Burkholderiales</taxon>
        <taxon>Comamonadaceae</taxon>
        <taxon>Delftia</taxon>
    </lineage>
</organism>
<keyword evidence="6" id="KW-0597">Phosphoprotein</keyword>
<dbReference type="Proteomes" id="UP000183417">
    <property type="component" value="Unassembled WGS sequence"/>
</dbReference>
<proteinExistence type="predicted"/>
<keyword evidence="9" id="KW-0598">Phosphotransferase system</keyword>
<dbReference type="InterPro" id="IPR006327">
    <property type="entry name" value="PTS_IIC_fruc"/>
</dbReference>
<accession>A0A1H3R9M6</accession>
<evidence type="ECO:0000256" key="10">
    <source>
        <dbReference type="ARBA" id="ARBA00022692"/>
    </source>
</evidence>
<dbReference type="InterPro" id="IPR003501">
    <property type="entry name" value="PTS_EIIB_2/3"/>
</dbReference>
<dbReference type="EMBL" id="FNPE01000015">
    <property type="protein sequence ID" value="SDZ22377.1"/>
    <property type="molecule type" value="Genomic_DNA"/>
</dbReference>
<dbReference type="PANTHER" id="PTHR30505">
    <property type="entry name" value="FRUCTOSE-LIKE PERMEASE"/>
    <property type="match status" value="1"/>
</dbReference>
<keyword evidence="10 14" id="KW-0812">Transmembrane</keyword>
<keyword evidence="12 14" id="KW-1133">Transmembrane helix</keyword>
<evidence type="ECO:0000313" key="17">
    <source>
        <dbReference type="EMBL" id="SDZ22377.1"/>
    </source>
</evidence>
<dbReference type="GO" id="GO:0009401">
    <property type="term" value="P:phosphoenolpyruvate-dependent sugar phosphotransferase system"/>
    <property type="evidence" value="ECO:0007669"/>
    <property type="project" value="UniProtKB-KW"/>
</dbReference>
<dbReference type="Pfam" id="PF02378">
    <property type="entry name" value="PTS_EIIC"/>
    <property type="match status" value="1"/>
</dbReference>
<evidence type="ECO:0000256" key="9">
    <source>
        <dbReference type="ARBA" id="ARBA00022683"/>
    </source>
</evidence>
<feature type="transmembrane region" description="Helical" evidence="14">
    <location>
        <begin position="257"/>
        <end position="280"/>
    </location>
</feature>